<evidence type="ECO:0000313" key="1">
    <source>
        <dbReference type="EMBL" id="EFR55450.1"/>
    </source>
</evidence>
<dbReference type="SUPFAM" id="SSF158745">
    <property type="entry name" value="LanC-like"/>
    <property type="match status" value="1"/>
</dbReference>
<keyword evidence="2" id="KW-1185">Reference proteome</keyword>
<dbReference type="Gene3D" id="1.50.10.20">
    <property type="match status" value="1"/>
</dbReference>
<sequence length="234" mass="27252">MEIIERFPRRRKGKFRKWLPGRCNKMIDYVNKENMESVRGIENPGMMGEMGKIIGFYRLYRQTAEEEWEEKAEVLLDEVMENCSLELPVTYGDGLCGVGVGIEYLLQEGFVEGDADEILWQIDCRVFNTINSRAIGTLGIVKGICGLAYYLYYRLSRRKGEEDIKVLRMKEHLIYLIDWIADSLPGVRESSLFEEVFFILCLLHRLDVFNAKVEKLMEYCEKGMITSGREAVWI</sequence>
<proteinExistence type="predicted"/>
<dbReference type="EMBL" id="EQ973217">
    <property type="protein sequence ID" value="EFR55450.1"/>
    <property type="molecule type" value="Genomic_DNA"/>
</dbReference>
<gene>
    <name evidence="1" type="ORF">BFAG_04148</name>
</gene>
<dbReference type="Proteomes" id="UP000005101">
    <property type="component" value="Unassembled WGS sequence"/>
</dbReference>
<evidence type="ECO:0000313" key="2">
    <source>
        <dbReference type="Proteomes" id="UP000005101"/>
    </source>
</evidence>
<organism evidence="1 2">
    <name type="scientific">Bacteroides fragilis 3_1_12</name>
    <dbReference type="NCBI Taxonomy" id="457424"/>
    <lineage>
        <taxon>Bacteria</taxon>
        <taxon>Pseudomonadati</taxon>
        <taxon>Bacteroidota</taxon>
        <taxon>Bacteroidia</taxon>
        <taxon>Bacteroidales</taxon>
        <taxon>Bacteroidaceae</taxon>
        <taxon>Bacteroides</taxon>
    </lineage>
</organism>
<name>A0ABN0BRI6_BACFG</name>
<protein>
    <submittedName>
        <fullName evidence="1">Uncharacterized protein</fullName>
    </submittedName>
</protein>
<reference evidence="1 2" key="1">
    <citation type="submission" date="2008-12" db="EMBL/GenBank/DDBJ databases">
        <title>Annotation of Bacteroides fragilis strain 3_1_12.</title>
        <authorList>
            <consortium name="The Broad Institute Genome Sequencing Platform"/>
            <person name="Ward D."/>
            <person name="Young S.K."/>
            <person name="Kodira C.D."/>
            <person name="Zeng Q."/>
            <person name="Koehrsen M."/>
            <person name="Alvarado L."/>
            <person name="Berlin A."/>
            <person name="Borenstein D."/>
            <person name="Chen Z."/>
            <person name="Engels R."/>
            <person name="Freedman E."/>
            <person name="Gellesch M."/>
            <person name="Goldberg J."/>
            <person name="Griggs A."/>
            <person name="Gujja S."/>
            <person name="Heiman D."/>
            <person name="Hepburn T."/>
            <person name="Howarth C."/>
            <person name="Jen D."/>
            <person name="Larson L."/>
            <person name="Lewis B."/>
            <person name="Mehta T."/>
            <person name="Park D."/>
            <person name="Pearson M."/>
            <person name="Roberts A."/>
            <person name="Saif S."/>
            <person name="Shea T."/>
            <person name="Shenoy N."/>
            <person name="Sisk P."/>
            <person name="Stolte C."/>
            <person name="Sykes S."/>
            <person name="Walk T."/>
            <person name="White J."/>
            <person name="Yandava C."/>
            <person name="Allen-Vercoe E."/>
            <person name="Strauss J."/>
            <person name="Ambrose C."/>
            <person name="Lander E."/>
            <person name="Nusbaum C."/>
            <person name="Galagan J."/>
            <person name="Birren B."/>
        </authorList>
    </citation>
    <scope>NUCLEOTIDE SEQUENCE [LARGE SCALE GENOMIC DNA]</scope>
    <source>
        <strain evidence="1 2">3_1_12</strain>
    </source>
</reference>
<accession>A0ABN0BRI6</accession>